<accession>A0ABM4MKW9</accession>
<feature type="compositionally biased region" description="Pro residues" evidence="1">
    <location>
        <begin position="119"/>
        <end position="146"/>
    </location>
</feature>
<feature type="compositionally biased region" description="Basic and acidic residues" evidence="1">
    <location>
        <begin position="162"/>
        <end position="171"/>
    </location>
</feature>
<sequence length="257" mass="26905">MVEDPLTSTSTDPDVSIIAPPPKRQCLQSEPGSSDVDGLSDILTEGSTRAGIAWEGRARTREAERRGWERAPGPAAPALRPASRPGVKYSVGPSATALAAHRATRRPSGGRGHFQERGPQPPPAGPTKRPPPGKRPPGPPSCPPRTCPRAAPHRPAAPTARSHADPPREGRAGLPSHSPEPRRGAARLTAASEPGGRRGQRSGDSRSARGRPPPPLPSPPPPPSPLQRPQPQPPDAETPPHLLEAPPHRPASRGPAQ</sequence>
<feature type="compositionally biased region" description="Low complexity" evidence="1">
    <location>
        <begin position="70"/>
        <end position="85"/>
    </location>
</feature>
<dbReference type="GeneID" id="139079807"/>
<evidence type="ECO:0000313" key="2">
    <source>
        <dbReference type="Proteomes" id="UP001652662"/>
    </source>
</evidence>
<feature type="compositionally biased region" description="Pro residues" evidence="1">
    <location>
        <begin position="211"/>
        <end position="237"/>
    </location>
</feature>
<dbReference type="RefSeq" id="XP_070453332.1">
    <property type="nucleotide sequence ID" value="XM_070597231.1"/>
</dbReference>
<protein>
    <submittedName>
        <fullName evidence="3">Proline-rich protein HaeIII subfamily 1-like</fullName>
    </submittedName>
</protein>
<organism evidence="2 3">
    <name type="scientific">Equus przewalskii</name>
    <name type="common">Przewalski's horse</name>
    <name type="synonym">Equus caballus przewalskii</name>
    <dbReference type="NCBI Taxonomy" id="9798"/>
    <lineage>
        <taxon>Eukaryota</taxon>
        <taxon>Metazoa</taxon>
        <taxon>Chordata</taxon>
        <taxon>Craniata</taxon>
        <taxon>Vertebrata</taxon>
        <taxon>Euteleostomi</taxon>
        <taxon>Mammalia</taxon>
        <taxon>Eutheria</taxon>
        <taxon>Laurasiatheria</taxon>
        <taxon>Perissodactyla</taxon>
        <taxon>Equidae</taxon>
        <taxon>Equus</taxon>
    </lineage>
</organism>
<evidence type="ECO:0000313" key="3">
    <source>
        <dbReference type="RefSeq" id="XP_070453332.1"/>
    </source>
</evidence>
<gene>
    <name evidence="3" type="primary">LOC139079807</name>
</gene>
<keyword evidence="2" id="KW-1185">Reference proteome</keyword>
<feature type="compositionally biased region" description="Low complexity" evidence="1">
    <location>
        <begin position="147"/>
        <end position="161"/>
    </location>
</feature>
<proteinExistence type="predicted"/>
<reference evidence="3" key="1">
    <citation type="submission" date="2025-08" db="UniProtKB">
        <authorList>
            <consortium name="RefSeq"/>
        </authorList>
    </citation>
    <scope>IDENTIFICATION</scope>
    <source>
        <tissue evidence="3">Blood</tissue>
    </source>
</reference>
<evidence type="ECO:0000256" key="1">
    <source>
        <dbReference type="SAM" id="MobiDB-lite"/>
    </source>
</evidence>
<dbReference type="Proteomes" id="UP001652662">
    <property type="component" value="Chromosome 27"/>
</dbReference>
<feature type="region of interest" description="Disordered" evidence="1">
    <location>
        <begin position="1"/>
        <end position="257"/>
    </location>
</feature>
<dbReference type="PRINTS" id="PR01217">
    <property type="entry name" value="PRICHEXTENSN"/>
</dbReference>
<name>A0ABM4MKW9_EQUPR</name>
<feature type="compositionally biased region" description="Basic and acidic residues" evidence="1">
    <location>
        <begin position="56"/>
        <end position="69"/>
    </location>
</feature>
<feature type="compositionally biased region" description="Polar residues" evidence="1">
    <location>
        <begin position="1"/>
        <end position="13"/>
    </location>
</feature>